<dbReference type="FunFam" id="1.25.40.10:FF:000207">
    <property type="entry name" value="Small glutamine-rich tetratricopeptide repeat-containing protein"/>
    <property type="match status" value="1"/>
</dbReference>
<name>A0A7C8JFB1_ORBOL</name>
<dbReference type="SUPFAM" id="SSF48452">
    <property type="entry name" value="TPR-like"/>
    <property type="match status" value="1"/>
</dbReference>
<dbReference type="Gene3D" id="1.20.5.420">
    <property type="entry name" value="Immunoglobulin FC, subunit C"/>
    <property type="match status" value="1"/>
</dbReference>
<feature type="compositionally biased region" description="Basic and acidic residues" evidence="5">
    <location>
        <begin position="221"/>
        <end position="230"/>
    </location>
</feature>
<comment type="similarity">
    <text evidence="1">Belongs to the SGT family.</text>
</comment>
<evidence type="ECO:0000259" key="6">
    <source>
        <dbReference type="Pfam" id="PF16546"/>
    </source>
</evidence>
<feature type="region of interest" description="Disordered" evidence="5">
    <location>
        <begin position="86"/>
        <end position="122"/>
    </location>
</feature>
<dbReference type="GO" id="GO:0016020">
    <property type="term" value="C:membrane"/>
    <property type="evidence" value="ECO:0007669"/>
    <property type="project" value="TreeGrafter"/>
</dbReference>
<dbReference type="EMBL" id="WIQZ01000167">
    <property type="protein sequence ID" value="KAF3119802.1"/>
    <property type="molecule type" value="Genomic_DNA"/>
</dbReference>
<dbReference type="GO" id="GO:0006620">
    <property type="term" value="P:post-translational protein targeting to endoplasmic reticulum membrane"/>
    <property type="evidence" value="ECO:0007669"/>
    <property type="project" value="TreeGrafter"/>
</dbReference>
<evidence type="ECO:0000313" key="7">
    <source>
        <dbReference type="EMBL" id="KAF3119802.1"/>
    </source>
</evidence>
<dbReference type="InterPro" id="IPR032374">
    <property type="entry name" value="SGTA_dimer"/>
</dbReference>
<feature type="compositionally biased region" description="Low complexity" evidence="5">
    <location>
        <begin position="86"/>
        <end position="101"/>
    </location>
</feature>
<accession>A0A7C8JFB1</accession>
<dbReference type="GO" id="GO:0072380">
    <property type="term" value="C:TRC complex"/>
    <property type="evidence" value="ECO:0007669"/>
    <property type="project" value="TreeGrafter"/>
</dbReference>
<protein>
    <recommendedName>
        <fullName evidence="6">SGTA homodimerisation domain-containing protein</fullName>
    </recommendedName>
</protein>
<evidence type="ECO:0000256" key="3">
    <source>
        <dbReference type="ARBA" id="ARBA00022803"/>
    </source>
</evidence>
<organism evidence="7 8">
    <name type="scientific">Orbilia oligospora</name>
    <name type="common">Nematode-trapping fungus</name>
    <name type="synonym">Arthrobotrys oligospora</name>
    <dbReference type="NCBI Taxonomy" id="2813651"/>
    <lineage>
        <taxon>Eukaryota</taxon>
        <taxon>Fungi</taxon>
        <taxon>Dikarya</taxon>
        <taxon>Ascomycota</taxon>
        <taxon>Pezizomycotina</taxon>
        <taxon>Orbiliomycetes</taxon>
        <taxon>Orbiliales</taxon>
        <taxon>Orbiliaceae</taxon>
        <taxon>Orbilia</taxon>
    </lineage>
</organism>
<keyword evidence="3 4" id="KW-0802">TPR repeat</keyword>
<evidence type="ECO:0000256" key="1">
    <source>
        <dbReference type="ARBA" id="ARBA00008175"/>
    </source>
</evidence>
<dbReference type="Gene3D" id="1.25.40.10">
    <property type="entry name" value="Tetratricopeptide repeat domain"/>
    <property type="match status" value="1"/>
</dbReference>
<feature type="repeat" description="TPR" evidence="4">
    <location>
        <begin position="112"/>
        <end position="145"/>
    </location>
</feature>
<dbReference type="GO" id="GO:0060090">
    <property type="term" value="F:molecular adaptor activity"/>
    <property type="evidence" value="ECO:0007669"/>
    <property type="project" value="TreeGrafter"/>
</dbReference>
<dbReference type="InterPro" id="IPR011990">
    <property type="entry name" value="TPR-like_helical_dom_sf"/>
</dbReference>
<evidence type="ECO:0000313" key="8">
    <source>
        <dbReference type="Proteomes" id="UP000480548"/>
    </source>
</evidence>
<dbReference type="Pfam" id="PF16546">
    <property type="entry name" value="SGTA_dimer"/>
    <property type="match status" value="1"/>
</dbReference>
<feature type="domain" description="SGTA homodimerisation" evidence="6">
    <location>
        <begin position="5"/>
        <end position="70"/>
    </location>
</feature>
<gene>
    <name evidence="7" type="ORF">TWF703_003046</name>
</gene>
<keyword evidence="2" id="KW-0677">Repeat</keyword>
<dbReference type="InterPro" id="IPR047150">
    <property type="entry name" value="SGT"/>
</dbReference>
<dbReference type="SMART" id="SM00028">
    <property type="entry name" value="TPR"/>
    <property type="match status" value="3"/>
</dbReference>
<sequence length="366" mass="37384">MASETKKRLALAIIDFLQTSVSDGTLPADEKESVEAAQELISGAFGVSMTDSAAMKEALGGQSLLKIYEVFEKMKAKGTGAAAAAASSPAGSASGASPKASNTPSAEDKASAEALKGRGNQAMAQKKYPEAIDLYSQALKLVPGNPIYLSNRAAAYSASSQHEKARDDAQAAIEADPAYSKGWSRLGLAKFALGDAKGAMIAYEKGIQAEGKGGSEAMRKGYETAKRRVEEDESAPVSPPQEEPLSRGSAGSPFGGGGGMPDLSALAGMMGGGGGGPGGPGGMDFNSIMSNPMFSQMAQSLMSNPSLMNNLMNNPKFDLPSSIFKIKDMMSGAGGGGMPDIGALMSDPSIAELAKNFMPGGPSSKK</sequence>
<dbReference type="InterPro" id="IPR019734">
    <property type="entry name" value="TPR_rpt"/>
</dbReference>
<dbReference type="Proteomes" id="UP000480548">
    <property type="component" value="Unassembled WGS sequence"/>
</dbReference>
<dbReference type="PANTHER" id="PTHR45831:SF2">
    <property type="entry name" value="LD24721P"/>
    <property type="match status" value="1"/>
</dbReference>
<dbReference type="AlphaFoldDB" id="A0A7C8JFB1"/>
<dbReference type="PROSITE" id="PS50005">
    <property type="entry name" value="TPR"/>
    <property type="match status" value="1"/>
</dbReference>
<evidence type="ECO:0000256" key="5">
    <source>
        <dbReference type="SAM" id="MobiDB-lite"/>
    </source>
</evidence>
<reference evidence="7 8" key="1">
    <citation type="submission" date="2019-06" db="EMBL/GenBank/DDBJ databases">
        <authorList>
            <person name="Palmer J.M."/>
        </authorList>
    </citation>
    <scope>NUCLEOTIDE SEQUENCE [LARGE SCALE GENOMIC DNA]</scope>
    <source>
        <strain evidence="7 8">TWF703</strain>
    </source>
</reference>
<feature type="region of interest" description="Disordered" evidence="5">
    <location>
        <begin position="221"/>
        <end position="276"/>
    </location>
</feature>
<evidence type="ECO:0000256" key="4">
    <source>
        <dbReference type="PROSITE-ProRule" id="PRU00339"/>
    </source>
</evidence>
<dbReference type="PANTHER" id="PTHR45831">
    <property type="entry name" value="LD24721P"/>
    <property type="match status" value="1"/>
</dbReference>
<proteinExistence type="inferred from homology"/>
<comment type="caution">
    <text evidence="7">The sequence shown here is derived from an EMBL/GenBank/DDBJ whole genome shotgun (WGS) entry which is preliminary data.</text>
</comment>
<dbReference type="Pfam" id="PF13414">
    <property type="entry name" value="TPR_11"/>
    <property type="match status" value="1"/>
</dbReference>
<dbReference type="FunFam" id="1.20.5.420:FF:000005">
    <property type="entry name" value="Hsc70 cochaperone (SGT), putative"/>
    <property type="match status" value="1"/>
</dbReference>
<evidence type="ECO:0000256" key="2">
    <source>
        <dbReference type="ARBA" id="ARBA00022737"/>
    </source>
</evidence>